<evidence type="ECO:0000313" key="3">
    <source>
        <dbReference type="Proteomes" id="UP000076727"/>
    </source>
</evidence>
<proteinExistence type="predicted"/>
<accession>A0A165NSA7</accession>
<dbReference type="Gene3D" id="1.20.1280.50">
    <property type="match status" value="1"/>
</dbReference>
<dbReference type="CDD" id="cd09917">
    <property type="entry name" value="F-box_SF"/>
    <property type="match status" value="1"/>
</dbReference>
<dbReference type="OrthoDB" id="3226064at2759"/>
<dbReference type="AlphaFoldDB" id="A0A165NSA7"/>
<evidence type="ECO:0000313" key="2">
    <source>
        <dbReference type="EMBL" id="KZT67309.1"/>
    </source>
</evidence>
<dbReference type="PROSITE" id="PS50181">
    <property type="entry name" value="FBOX"/>
    <property type="match status" value="1"/>
</dbReference>
<dbReference type="InterPro" id="IPR036047">
    <property type="entry name" value="F-box-like_dom_sf"/>
</dbReference>
<gene>
    <name evidence="2" type="ORF">DAEQUDRAFT_713802</name>
</gene>
<dbReference type="EMBL" id="KV429078">
    <property type="protein sequence ID" value="KZT67309.1"/>
    <property type="molecule type" value="Genomic_DNA"/>
</dbReference>
<dbReference type="STRING" id="1314783.A0A165NSA7"/>
<dbReference type="Proteomes" id="UP000076727">
    <property type="component" value="Unassembled WGS sequence"/>
</dbReference>
<sequence>MPMPAITDLPLDVLEQIILELDPLDVAATSQTCSAFYAYIYASSDTERLWRTLYLSQPLDDLRKCSNHLGYPFTGIVNWMDRLRRIIRARTIIGDPSKCRPGERCTVLQTLLDLVCNLPPAPSYFQSEDLSLNLVWLAALLRGGTFLEHQLWEPSDEERQLRCRLHACYGLTVVDYRQENLTRSRAFVYEMRRYTWGNDFGPFQTDGSGRVNWEQVQAIHHIMSMQVVPPQEDAEGEQTVFTIFPLSLPYCQSILPANVDLSQEQDWAGVAGEWQCSFCFCDHRQLLVLNNFTFHDGEPEEPQDDQPLAMHILESEDFVEVFRTIAIEMRIISIEPDPAHPTRPKINWFGSIGPFATMIGHVKVTPDDQIRWHFKSGELGNAMWSSEGVQVGGVRSSYGILGSWTTIHHETHDPVGPFWLRKVYPNPEGESEANQDS</sequence>
<evidence type="ECO:0000259" key="1">
    <source>
        <dbReference type="PROSITE" id="PS50181"/>
    </source>
</evidence>
<keyword evidence="3" id="KW-1185">Reference proteome</keyword>
<dbReference type="InterPro" id="IPR001810">
    <property type="entry name" value="F-box_dom"/>
</dbReference>
<organism evidence="2 3">
    <name type="scientific">Daedalea quercina L-15889</name>
    <dbReference type="NCBI Taxonomy" id="1314783"/>
    <lineage>
        <taxon>Eukaryota</taxon>
        <taxon>Fungi</taxon>
        <taxon>Dikarya</taxon>
        <taxon>Basidiomycota</taxon>
        <taxon>Agaricomycotina</taxon>
        <taxon>Agaricomycetes</taxon>
        <taxon>Polyporales</taxon>
        <taxon>Fomitopsis</taxon>
    </lineage>
</organism>
<protein>
    <recommendedName>
        <fullName evidence="1">F-box domain-containing protein</fullName>
    </recommendedName>
</protein>
<dbReference type="Pfam" id="PF12937">
    <property type="entry name" value="F-box-like"/>
    <property type="match status" value="1"/>
</dbReference>
<name>A0A165NSA7_9APHY</name>
<dbReference type="SUPFAM" id="SSF81383">
    <property type="entry name" value="F-box domain"/>
    <property type="match status" value="1"/>
</dbReference>
<feature type="domain" description="F-box" evidence="1">
    <location>
        <begin position="3"/>
        <end position="53"/>
    </location>
</feature>
<reference evidence="2 3" key="1">
    <citation type="journal article" date="2016" name="Mol. Biol. Evol.">
        <title>Comparative Genomics of Early-Diverging Mushroom-Forming Fungi Provides Insights into the Origins of Lignocellulose Decay Capabilities.</title>
        <authorList>
            <person name="Nagy L.G."/>
            <person name="Riley R."/>
            <person name="Tritt A."/>
            <person name="Adam C."/>
            <person name="Daum C."/>
            <person name="Floudas D."/>
            <person name="Sun H."/>
            <person name="Yadav J.S."/>
            <person name="Pangilinan J."/>
            <person name="Larsson K.H."/>
            <person name="Matsuura K."/>
            <person name="Barry K."/>
            <person name="Labutti K."/>
            <person name="Kuo R."/>
            <person name="Ohm R.A."/>
            <person name="Bhattacharya S.S."/>
            <person name="Shirouzu T."/>
            <person name="Yoshinaga Y."/>
            <person name="Martin F.M."/>
            <person name="Grigoriev I.V."/>
            <person name="Hibbett D.S."/>
        </authorList>
    </citation>
    <scope>NUCLEOTIDE SEQUENCE [LARGE SCALE GENOMIC DNA]</scope>
    <source>
        <strain evidence="2 3">L-15889</strain>
    </source>
</reference>